<dbReference type="Gene3D" id="1.10.1370.30">
    <property type="match status" value="1"/>
</dbReference>
<evidence type="ECO:0000256" key="6">
    <source>
        <dbReference type="RuleBase" id="RU003435"/>
    </source>
</evidence>
<gene>
    <name evidence="8" type="ORF">H8S62_11750</name>
</gene>
<dbReference type="RefSeq" id="WP_186919486.1">
    <property type="nucleotide sequence ID" value="NZ_JACOPQ010000009.1"/>
</dbReference>
<evidence type="ECO:0000256" key="4">
    <source>
        <dbReference type="ARBA" id="ARBA00022833"/>
    </source>
</evidence>
<accession>A0A8J6JKG7</accession>
<keyword evidence="3 6" id="KW-0378">Hydrolase</keyword>
<dbReference type="InterPro" id="IPR011976">
    <property type="entry name" value="Pept_M3B_oligopep-rel"/>
</dbReference>
<protein>
    <submittedName>
        <fullName evidence="8">M3 family oligoendopeptidase</fullName>
    </submittedName>
</protein>
<evidence type="ECO:0000259" key="7">
    <source>
        <dbReference type="Pfam" id="PF01432"/>
    </source>
</evidence>
<comment type="similarity">
    <text evidence="6">Belongs to the peptidase M3 family.</text>
</comment>
<dbReference type="InterPro" id="IPR001567">
    <property type="entry name" value="Pept_M3A_M3B_dom"/>
</dbReference>
<comment type="cofactor">
    <cofactor evidence="6">
        <name>Zn(2+)</name>
        <dbReference type="ChEBI" id="CHEBI:29105"/>
    </cofactor>
    <text evidence="6">Binds 1 zinc ion.</text>
</comment>
<evidence type="ECO:0000256" key="2">
    <source>
        <dbReference type="ARBA" id="ARBA00022723"/>
    </source>
</evidence>
<keyword evidence="9" id="KW-1185">Reference proteome</keyword>
<organism evidence="8 9">
    <name type="scientific">Lawsonibacter faecis</name>
    <dbReference type="NCBI Taxonomy" id="2763052"/>
    <lineage>
        <taxon>Bacteria</taxon>
        <taxon>Bacillati</taxon>
        <taxon>Bacillota</taxon>
        <taxon>Clostridia</taxon>
        <taxon>Eubacteriales</taxon>
        <taxon>Oscillospiraceae</taxon>
        <taxon>Lawsonibacter</taxon>
    </lineage>
</organism>
<keyword evidence="5 6" id="KW-0482">Metalloprotease</keyword>
<evidence type="ECO:0000256" key="1">
    <source>
        <dbReference type="ARBA" id="ARBA00022670"/>
    </source>
</evidence>
<sequence>MKFSEMQYIRPDFEAVRATITAYTAQLKGAADFAAADAAFLGMQAVESALLTADAISYVRHTIDTRDEFYDGEVRLLAEQTPLLKEAEQGWQKALLASPYRGEFEARYGALMFLDLEIALKTFDPAIVAELQEENALVIEYNNLIASAQIPFEGGVYTLSQLTPFKQDPDDSRRRAAWEAEGRFYQEKGEELDALYDRLVKVRTAQARKMGYENYIELGYYRMGRNCYTQGDVEKFRSAVVKYLVPVADRVVRLQAGRLGKEYPLNFADNALFYRGGNAAPRGDAGDILEMGRKFYHELSPETAEFIDFMLENELMDVLSRTGKSGGGYCTEIPDYQSPFIFANFNGTQGDVEVITHEAGHAFAAYTARDMVPLENRSPTLESCEIHSMSMEFFAWPWAEGFFGPDADKFRYKHLSDALTFIPYGTMVDHFQHIVFENPDMTPARRHGIWKELLGTYMPWMKLGEIPFYGDAHGWQRQMHIYERPFYYIDYCLAQTAALEFWAAMQADRDSAWRRYLALVRLAGTETFNGLMASAGLDTPFGDNALRTVSAAAVAWLESVDPAKLV</sequence>
<proteinExistence type="inferred from homology"/>
<dbReference type="GO" id="GO:0046872">
    <property type="term" value="F:metal ion binding"/>
    <property type="evidence" value="ECO:0007669"/>
    <property type="project" value="UniProtKB-UniRule"/>
</dbReference>
<evidence type="ECO:0000256" key="3">
    <source>
        <dbReference type="ARBA" id="ARBA00022801"/>
    </source>
</evidence>
<comment type="caution">
    <text evidence="8">The sequence shown here is derived from an EMBL/GenBank/DDBJ whole genome shotgun (WGS) entry which is preliminary data.</text>
</comment>
<evidence type="ECO:0000256" key="5">
    <source>
        <dbReference type="ARBA" id="ARBA00023049"/>
    </source>
</evidence>
<dbReference type="CDD" id="cd09606">
    <property type="entry name" value="M3B_PepF"/>
    <property type="match status" value="1"/>
</dbReference>
<dbReference type="Pfam" id="PF01432">
    <property type="entry name" value="Peptidase_M3"/>
    <property type="match status" value="1"/>
</dbReference>
<dbReference type="Proteomes" id="UP000607645">
    <property type="component" value="Unassembled WGS sequence"/>
</dbReference>
<keyword evidence="1 6" id="KW-0645">Protease</keyword>
<dbReference type="GO" id="GO:0004222">
    <property type="term" value="F:metalloendopeptidase activity"/>
    <property type="evidence" value="ECO:0007669"/>
    <property type="project" value="InterPro"/>
</dbReference>
<dbReference type="NCBIfam" id="TIGR02289">
    <property type="entry name" value="M3_not_pepF"/>
    <property type="match status" value="1"/>
</dbReference>
<feature type="domain" description="Peptidase M3A/M3B catalytic" evidence="7">
    <location>
        <begin position="311"/>
        <end position="547"/>
    </location>
</feature>
<reference evidence="8" key="1">
    <citation type="submission" date="2020-08" db="EMBL/GenBank/DDBJ databases">
        <title>Genome public.</title>
        <authorList>
            <person name="Liu C."/>
            <person name="Sun Q."/>
        </authorList>
    </citation>
    <scope>NUCLEOTIDE SEQUENCE</scope>
    <source>
        <strain evidence="8">NSJ-52</strain>
    </source>
</reference>
<evidence type="ECO:0000313" key="8">
    <source>
        <dbReference type="EMBL" id="MBC5737678.1"/>
    </source>
</evidence>
<dbReference type="EMBL" id="JACOPQ010000009">
    <property type="protein sequence ID" value="MBC5737678.1"/>
    <property type="molecule type" value="Genomic_DNA"/>
</dbReference>
<keyword evidence="4 6" id="KW-0862">Zinc</keyword>
<dbReference type="SUPFAM" id="SSF55486">
    <property type="entry name" value="Metalloproteases ('zincins'), catalytic domain"/>
    <property type="match status" value="1"/>
</dbReference>
<dbReference type="GO" id="GO:0006508">
    <property type="term" value="P:proteolysis"/>
    <property type="evidence" value="ECO:0007669"/>
    <property type="project" value="UniProtKB-KW"/>
</dbReference>
<keyword evidence="2 6" id="KW-0479">Metal-binding</keyword>
<dbReference type="AlphaFoldDB" id="A0A8J6JKG7"/>
<evidence type="ECO:0000313" key="9">
    <source>
        <dbReference type="Proteomes" id="UP000607645"/>
    </source>
</evidence>
<name>A0A8J6JKG7_9FIRM</name>